<feature type="region of interest" description="Disordered" evidence="1">
    <location>
        <begin position="1"/>
        <end position="37"/>
    </location>
</feature>
<feature type="region of interest" description="Disordered" evidence="1">
    <location>
        <begin position="50"/>
        <end position="135"/>
    </location>
</feature>
<evidence type="ECO:0000256" key="1">
    <source>
        <dbReference type="SAM" id="MobiDB-lite"/>
    </source>
</evidence>
<evidence type="ECO:0000313" key="3">
    <source>
        <dbReference type="Proteomes" id="UP001370758"/>
    </source>
</evidence>
<gene>
    <name evidence="2" type="ORF">TWF481_000112</name>
</gene>
<reference evidence="2 3" key="1">
    <citation type="submission" date="2023-08" db="EMBL/GenBank/DDBJ databases">
        <authorList>
            <person name="Palmer J.M."/>
        </authorList>
    </citation>
    <scope>NUCLEOTIDE SEQUENCE [LARGE SCALE GENOMIC DNA]</scope>
    <source>
        <strain evidence="2 3">TWF481</strain>
    </source>
</reference>
<comment type="caution">
    <text evidence="2">The sequence shown here is derived from an EMBL/GenBank/DDBJ whole genome shotgun (WGS) entry which is preliminary data.</text>
</comment>
<feature type="compositionally biased region" description="Low complexity" evidence="1">
    <location>
        <begin position="114"/>
        <end position="124"/>
    </location>
</feature>
<dbReference type="Proteomes" id="UP001370758">
    <property type="component" value="Unassembled WGS sequence"/>
</dbReference>
<name>A0AAV9WLS4_9PEZI</name>
<organism evidence="2 3">
    <name type="scientific">Arthrobotrys musiformis</name>
    <dbReference type="NCBI Taxonomy" id="47236"/>
    <lineage>
        <taxon>Eukaryota</taxon>
        <taxon>Fungi</taxon>
        <taxon>Dikarya</taxon>
        <taxon>Ascomycota</taxon>
        <taxon>Pezizomycotina</taxon>
        <taxon>Orbiliomycetes</taxon>
        <taxon>Orbiliales</taxon>
        <taxon>Orbiliaceae</taxon>
        <taxon>Arthrobotrys</taxon>
    </lineage>
</organism>
<evidence type="ECO:0000313" key="2">
    <source>
        <dbReference type="EMBL" id="KAK6511191.1"/>
    </source>
</evidence>
<accession>A0AAV9WLS4</accession>
<dbReference type="EMBL" id="JAVHJL010000001">
    <property type="protein sequence ID" value="KAK6511191.1"/>
    <property type="molecule type" value="Genomic_DNA"/>
</dbReference>
<keyword evidence="3" id="KW-1185">Reference proteome</keyword>
<proteinExistence type="predicted"/>
<sequence length="197" mass="21372">MARKKNRAVSFATFKASVEAGEASSAPDPGEAIKDIVDDTAKDVIDDTIKDTVKGVIDPPNETKISESKPAALPKEETHSSPAEPLESTDRLPSKPLGKSSEKLPRKTPKKSPAKAPEPSEAPTGDPDEYGESWREKMKRIEGKWRGIVASAKGLDQETQIRLEKMAELMASGIATLVRMQNLLDNCSSRLRHGLKG</sequence>
<dbReference type="AlphaFoldDB" id="A0AAV9WLS4"/>
<protein>
    <submittedName>
        <fullName evidence="2">Uncharacterized protein</fullName>
    </submittedName>
</protein>